<dbReference type="GO" id="GO:0005524">
    <property type="term" value="F:ATP binding"/>
    <property type="evidence" value="ECO:0007669"/>
    <property type="project" value="UniProtKB-KW"/>
</dbReference>
<dbReference type="InterPro" id="IPR026082">
    <property type="entry name" value="ABCA"/>
</dbReference>
<dbReference type="PROSITE" id="PS00211">
    <property type="entry name" value="ABC_TRANSPORTER_1"/>
    <property type="match status" value="1"/>
</dbReference>
<protein>
    <recommendedName>
        <fullName evidence="11">ABC transporter domain-containing protein</fullName>
    </recommendedName>
</protein>
<evidence type="ECO:0000256" key="5">
    <source>
        <dbReference type="ARBA" id="ARBA00022737"/>
    </source>
</evidence>
<dbReference type="PANTHER" id="PTHR19229">
    <property type="entry name" value="ATP-BINDING CASSETTE TRANSPORTER SUBFAMILY A ABCA"/>
    <property type="match status" value="1"/>
</dbReference>
<comment type="subcellular location">
    <subcellularLocation>
        <location evidence="1">Membrane</location>
        <topology evidence="1">Multi-pass membrane protein</topology>
    </subcellularLocation>
</comment>
<organism evidence="12 13">
    <name type="scientific">Blepharisma stoltei</name>
    <dbReference type="NCBI Taxonomy" id="1481888"/>
    <lineage>
        <taxon>Eukaryota</taxon>
        <taxon>Sar</taxon>
        <taxon>Alveolata</taxon>
        <taxon>Ciliophora</taxon>
        <taxon>Postciliodesmatophora</taxon>
        <taxon>Heterotrichea</taxon>
        <taxon>Heterotrichida</taxon>
        <taxon>Blepharismidae</taxon>
        <taxon>Blepharisma</taxon>
    </lineage>
</organism>
<dbReference type="Gene3D" id="3.40.50.300">
    <property type="entry name" value="P-loop containing nucleotide triphosphate hydrolases"/>
    <property type="match status" value="1"/>
</dbReference>
<dbReference type="GO" id="GO:0140359">
    <property type="term" value="F:ABC-type transporter activity"/>
    <property type="evidence" value="ECO:0007669"/>
    <property type="project" value="InterPro"/>
</dbReference>
<evidence type="ECO:0000256" key="1">
    <source>
        <dbReference type="ARBA" id="ARBA00004141"/>
    </source>
</evidence>
<accession>A0AAU9K8N9</accession>
<evidence type="ECO:0000256" key="3">
    <source>
        <dbReference type="ARBA" id="ARBA00022448"/>
    </source>
</evidence>
<reference evidence="12" key="1">
    <citation type="submission" date="2021-09" db="EMBL/GenBank/DDBJ databases">
        <authorList>
            <consortium name="AG Swart"/>
            <person name="Singh M."/>
            <person name="Singh A."/>
            <person name="Seah K."/>
            <person name="Emmerich C."/>
        </authorList>
    </citation>
    <scope>NUCLEOTIDE SEQUENCE</scope>
    <source>
        <strain evidence="12">ATCC30299</strain>
    </source>
</reference>
<feature type="transmembrane region" description="Helical" evidence="10">
    <location>
        <begin position="71"/>
        <end position="99"/>
    </location>
</feature>
<comment type="caution">
    <text evidence="12">The sequence shown here is derived from an EMBL/GenBank/DDBJ whole genome shotgun (WGS) entry which is preliminary data.</text>
</comment>
<proteinExistence type="inferred from homology"/>
<evidence type="ECO:0000256" key="10">
    <source>
        <dbReference type="SAM" id="Phobius"/>
    </source>
</evidence>
<keyword evidence="5" id="KW-0677">Repeat</keyword>
<dbReference type="Proteomes" id="UP001162131">
    <property type="component" value="Unassembled WGS sequence"/>
</dbReference>
<dbReference type="InterPro" id="IPR013525">
    <property type="entry name" value="ABC2_TM"/>
</dbReference>
<dbReference type="PANTHER" id="PTHR19229:SF36">
    <property type="entry name" value="ATP-BINDING CASSETTE SUB-FAMILY A MEMBER 2"/>
    <property type="match status" value="1"/>
</dbReference>
<keyword evidence="13" id="KW-1185">Reference proteome</keyword>
<gene>
    <name evidence="12" type="ORF">BSTOLATCC_MIC62421</name>
</gene>
<evidence type="ECO:0000313" key="13">
    <source>
        <dbReference type="Proteomes" id="UP001162131"/>
    </source>
</evidence>
<evidence type="ECO:0000313" key="12">
    <source>
        <dbReference type="EMBL" id="CAG9334836.1"/>
    </source>
</evidence>
<comment type="similarity">
    <text evidence="2">Belongs to the ABC transporter superfamily. ABCA family.</text>
</comment>
<dbReference type="Pfam" id="PF12698">
    <property type="entry name" value="ABC2_membrane_3"/>
    <property type="match status" value="1"/>
</dbReference>
<keyword evidence="7" id="KW-0067">ATP-binding</keyword>
<dbReference type="InterPro" id="IPR027417">
    <property type="entry name" value="P-loop_NTPase"/>
</dbReference>
<evidence type="ECO:0000256" key="4">
    <source>
        <dbReference type="ARBA" id="ARBA00022692"/>
    </source>
</evidence>
<keyword evidence="3" id="KW-0813">Transport</keyword>
<evidence type="ECO:0000256" key="7">
    <source>
        <dbReference type="ARBA" id="ARBA00022840"/>
    </source>
</evidence>
<dbReference type="InterPro" id="IPR003439">
    <property type="entry name" value="ABC_transporter-like_ATP-bd"/>
</dbReference>
<dbReference type="GO" id="GO:0005319">
    <property type="term" value="F:lipid transporter activity"/>
    <property type="evidence" value="ECO:0007669"/>
    <property type="project" value="TreeGrafter"/>
</dbReference>
<dbReference type="InterPro" id="IPR003593">
    <property type="entry name" value="AAA+_ATPase"/>
</dbReference>
<feature type="transmembrane region" description="Helical" evidence="10">
    <location>
        <begin position="153"/>
        <end position="176"/>
    </location>
</feature>
<feature type="transmembrane region" description="Helical" evidence="10">
    <location>
        <begin position="120"/>
        <end position="147"/>
    </location>
</feature>
<keyword evidence="4 10" id="KW-0812">Transmembrane</keyword>
<feature type="domain" description="ABC transporter" evidence="11">
    <location>
        <begin position="336"/>
        <end position="529"/>
    </location>
</feature>
<name>A0AAU9K8N9_9CILI</name>
<dbReference type="InterPro" id="IPR017871">
    <property type="entry name" value="ABC_transporter-like_CS"/>
</dbReference>
<dbReference type="GO" id="GO:0016020">
    <property type="term" value="C:membrane"/>
    <property type="evidence" value="ECO:0007669"/>
    <property type="project" value="UniProtKB-SubCell"/>
</dbReference>
<evidence type="ECO:0000256" key="2">
    <source>
        <dbReference type="ARBA" id="ARBA00008869"/>
    </source>
</evidence>
<dbReference type="CDD" id="cd03263">
    <property type="entry name" value="ABC_subfamily_A"/>
    <property type="match status" value="1"/>
</dbReference>
<keyword evidence="6" id="KW-0547">Nucleotide-binding</keyword>
<keyword evidence="9 10" id="KW-0472">Membrane</keyword>
<dbReference type="SUPFAM" id="SSF52540">
    <property type="entry name" value="P-loop containing nucleoside triphosphate hydrolases"/>
    <property type="match status" value="1"/>
</dbReference>
<evidence type="ECO:0000256" key="6">
    <source>
        <dbReference type="ARBA" id="ARBA00022741"/>
    </source>
</evidence>
<sequence>MDIFDFLNHQNIDKYRREPKPGLQYQYIGSNFVHMMNYIDNIILQDLSSSNAYIAAGFVPMYYDKYTDDNFMSAVSGILPFFLVISYIVPVCRMLSLIVQEKEYKIKEMMMIMGLSNKAYWLSWITYYFSIYTVIAGVGAIISIGLFKYSNAGMMFLLFWLYGLSCMTFSIFISMFFSKSRSAVMLGLMTFLITYFISFAVTDHTLDQGSKTAASLLPNIALALGIDVLVQMETGQVGVQSDNLSDEVYHYTFGTFIAFMLIDSGIFTILAIYLDQVWPTEWGVKRPWYFLLTKSFWVKNKVNSHEDLFSQEINWGDNVEKVDQDLEKQKENGKALLIRNFKKVFGNKVAVEDISLDIYNGQIFALLGHNGAGKTTTISMMCGLIPTTYGDMKLNDMYLSTHLNQLRRSLGVCPQHNVLFNDLTPEEHLYLFAIFKGMQDKEEIYKQIKEKLSEVDLTAKKDKRTKFLSGGMKRKLSLAMALIADSPIVLLDEPTSGMDLTARRQMWDMLKNNKNNRIIILTTHYMEEALTF</sequence>
<dbReference type="EMBL" id="CAJZBQ010000060">
    <property type="protein sequence ID" value="CAG9334836.1"/>
    <property type="molecule type" value="Genomic_DNA"/>
</dbReference>
<dbReference type="PROSITE" id="PS50893">
    <property type="entry name" value="ABC_TRANSPORTER_2"/>
    <property type="match status" value="1"/>
</dbReference>
<feature type="transmembrane region" description="Helical" evidence="10">
    <location>
        <begin position="183"/>
        <end position="201"/>
    </location>
</feature>
<evidence type="ECO:0000256" key="9">
    <source>
        <dbReference type="ARBA" id="ARBA00023136"/>
    </source>
</evidence>
<dbReference type="AlphaFoldDB" id="A0AAU9K8N9"/>
<feature type="transmembrane region" description="Helical" evidence="10">
    <location>
        <begin position="251"/>
        <end position="274"/>
    </location>
</feature>
<evidence type="ECO:0000256" key="8">
    <source>
        <dbReference type="ARBA" id="ARBA00022989"/>
    </source>
</evidence>
<keyword evidence="8 10" id="KW-1133">Transmembrane helix</keyword>
<dbReference type="FunFam" id="3.40.50.300:FF:002275">
    <property type="entry name" value="ATP-binding cassette, subfamily A (ABC1), member 16"/>
    <property type="match status" value="1"/>
</dbReference>
<evidence type="ECO:0000259" key="11">
    <source>
        <dbReference type="PROSITE" id="PS50893"/>
    </source>
</evidence>
<dbReference type="Pfam" id="PF00005">
    <property type="entry name" value="ABC_tran"/>
    <property type="match status" value="1"/>
</dbReference>
<dbReference type="SMART" id="SM00382">
    <property type="entry name" value="AAA"/>
    <property type="match status" value="1"/>
</dbReference>
<dbReference type="GO" id="GO:0016887">
    <property type="term" value="F:ATP hydrolysis activity"/>
    <property type="evidence" value="ECO:0007669"/>
    <property type="project" value="InterPro"/>
</dbReference>